<feature type="signal peptide" evidence="3">
    <location>
        <begin position="1"/>
        <end position="29"/>
    </location>
</feature>
<keyword evidence="5" id="KW-1185">Reference proteome</keyword>
<evidence type="ECO:0000256" key="3">
    <source>
        <dbReference type="SAM" id="SignalP"/>
    </source>
</evidence>
<keyword evidence="3" id="KW-0732">Signal</keyword>
<dbReference type="OrthoDB" id="1935723at2759"/>
<comment type="caution">
    <text evidence="4">The sequence shown here is derived from an EMBL/GenBank/DDBJ whole genome shotgun (WGS) entry which is preliminary data.</text>
</comment>
<feature type="transmembrane region" description="Helical" evidence="2">
    <location>
        <begin position="122"/>
        <end position="140"/>
    </location>
</feature>
<gene>
    <name evidence="4" type="ORF">SEMRO_1307_G261350.1</name>
</gene>
<keyword evidence="2" id="KW-0472">Membrane</keyword>
<feature type="compositionally biased region" description="Low complexity" evidence="1">
    <location>
        <begin position="222"/>
        <end position="233"/>
    </location>
</feature>
<evidence type="ECO:0000256" key="1">
    <source>
        <dbReference type="SAM" id="MobiDB-lite"/>
    </source>
</evidence>
<protein>
    <submittedName>
        <fullName evidence="4">Uncharacterized protein</fullName>
    </submittedName>
</protein>
<feature type="chain" id="PRO_5040320254" evidence="3">
    <location>
        <begin position="30"/>
        <end position="258"/>
    </location>
</feature>
<name>A0A9N8HRD5_9STRA</name>
<evidence type="ECO:0000256" key="2">
    <source>
        <dbReference type="SAM" id="Phobius"/>
    </source>
</evidence>
<dbReference type="Proteomes" id="UP001153069">
    <property type="component" value="Unassembled WGS sequence"/>
</dbReference>
<sequence length="258" mass="27346">MPPLCPLRRNLMVVVGLLLMCQQWTTVDAFQAPLHRSKWSGSSSSIARPFLESPGPSPFQARVTSSTTQLSQYNLPPSGGGGGGKDDNVVTQVIQGGLTIGAIVLFFVSPLGGIFFAITNSLFLLALITPVILTIAFQVWQSLNTIEGTCPNCGAPKQRVVKDPAQPGLCFNCGSIIQASPDLQSIELSTVNSRGGGFVDMDQPGAGSPAGSIFDIFGAGGPQAPTTPQQPTTDEVKTKENKFRREQTIIDVEVNKDD</sequence>
<organism evidence="4 5">
    <name type="scientific">Seminavis robusta</name>
    <dbReference type="NCBI Taxonomy" id="568900"/>
    <lineage>
        <taxon>Eukaryota</taxon>
        <taxon>Sar</taxon>
        <taxon>Stramenopiles</taxon>
        <taxon>Ochrophyta</taxon>
        <taxon>Bacillariophyta</taxon>
        <taxon>Bacillariophyceae</taxon>
        <taxon>Bacillariophycidae</taxon>
        <taxon>Naviculales</taxon>
        <taxon>Naviculaceae</taxon>
        <taxon>Seminavis</taxon>
    </lineage>
</organism>
<proteinExistence type="predicted"/>
<dbReference type="EMBL" id="CAICTM010001305">
    <property type="protein sequence ID" value="CAB9522477.1"/>
    <property type="molecule type" value="Genomic_DNA"/>
</dbReference>
<keyword evidence="2" id="KW-0812">Transmembrane</keyword>
<reference evidence="4" key="1">
    <citation type="submission" date="2020-06" db="EMBL/GenBank/DDBJ databases">
        <authorList>
            <consortium name="Plant Systems Biology data submission"/>
        </authorList>
    </citation>
    <scope>NUCLEOTIDE SEQUENCE</scope>
    <source>
        <strain evidence="4">D6</strain>
    </source>
</reference>
<dbReference type="AlphaFoldDB" id="A0A9N8HRD5"/>
<keyword evidence="2" id="KW-1133">Transmembrane helix</keyword>
<evidence type="ECO:0000313" key="5">
    <source>
        <dbReference type="Proteomes" id="UP001153069"/>
    </source>
</evidence>
<accession>A0A9N8HRD5</accession>
<evidence type="ECO:0000313" key="4">
    <source>
        <dbReference type="EMBL" id="CAB9522477.1"/>
    </source>
</evidence>
<feature type="region of interest" description="Disordered" evidence="1">
    <location>
        <begin position="212"/>
        <end position="240"/>
    </location>
</feature>
<feature type="transmembrane region" description="Helical" evidence="2">
    <location>
        <begin position="93"/>
        <end position="115"/>
    </location>
</feature>